<dbReference type="GO" id="GO:0006633">
    <property type="term" value="P:fatty acid biosynthetic process"/>
    <property type="evidence" value="ECO:0007669"/>
    <property type="project" value="TreeGrafter"/>
</dbReference>
<dbReference type="SUPFAM" id="SSF51735">
    <property type="entry name" value="NAD(P)-binding Rossmann-fold domains"/>
    <property type="match status" value="1"/>
</dbReference>
<evidence type="ECO:0000256" key="2">
    <source>
        <dbReference type="ARBA" id="ARBA00023002"/>
    </source>
</evidence>
<dbReference type="PANTHER" id="PTHR42760:SF133">
    <property type="entry name" value="3-OXOACYL-[ACYL-CARRIER-PROTEIN] REDUCTASE"/>
    <property type="match status" value="1"/>
</dbReference>
<evidence type="ECO:0000313" key="5">
    <source>
        <dbReference type="Proteomes" id="UP000078507"/>
    </source>
</evidence>
<feature type="domain" description="Ketoreductase" evidence="3">
    <location>
        <begin position="8"/>
        <end position="188"/>
    </location>
</feature>
<reference evidence="4 5" key="1">
    <citation type="submission" date="2015-11" db="EMBL/GenBank/DDBJ databases">
        <title>Ensifer anhuiense sp. nov., an effective nitrogen fixation bacterium with Glycine soja.</title>
        <authorList>
            <person name="Yan H."/>
            <person name="Chen W."/>
        </authorList>
    </citation>
    <scope>NUCLEOTIDE SEQUENCE [LARGE SCALE GENOMIC DNA]</scope>
    <source>
        <strain evidence="4 5">LMG 7837</strain>
    </source>
</reference>
<accession>A0A178XTG8</accession>
<comment type="caution">
    <text evidence="4">The sequence shown here is derived from an EMBL/GenBank/DDBJ whole genome shotgun (WGS) entry which is preliminary data.</text>
</comment>
<sequence>MITNLHGSTALVTGASSGIGLASARLLARLGTTVAVSARRVPELESLAEELGNGAIAIEADISDETSATAAVVTAWQKLGHIDILIHAAGIVTPAPISELTPALWRRHLDVNLSGAFYVMRQCGLRMRERAAGSIVAVASDLSFNGMENYAHYCASKAGLAGFAKALALELAPNVRVNCVCPGPVDTPIMESELQWFGGTPQVRESAVAQVPLKRFATPEEIARFIVFVASEATFATGSMLSTDGGTTAR</sequence>
<dbReference type="RefSeq" id="WP_066878366.1">
    <property type="nucleotide sequence ID" value="NZ_LNQB01000094.1"/>
</dbReference>
<gene>
    <name evidence="4" type="ORF">ATB98_13065</name>
</gene>
<dbReference type="InterPro" id="IPR036291">
    <property type="entry name" value="NAD(P)-bd_dom_sf"/>
</dbReference>
<dbReference type="AlphaFoldDB" id="A0A178XTG8"/>
<proteinExistence type="inferred from homology"/>
<protein>
    <submittedName>
        <fullName evidence="4">Short-chain dehydrogenase</fullName>
    </submittedName>
</protein>
<dbReference type="STRING" id="36856.ATB98_13065"/>
<dbReference type="EMBL" id="LNQB01000094">
    <property type="protein sequence ID" value="OAP38113.1"/>
    <property type="molecule type" value="Genomic_DNA"/>
</dbReference>
<keyword evidence="5" id="KW-1185">Reference proteome</keyword>
<evidence type="ECO:0000256" key="1">
    <source>
        <dbReference type="ARBA" id="ARBA00006484"/>
    </source>
</evidence>
<name>A0A178XTG8_SINSA</name>
<dbReference type="GO" id="GO:0048038">
    <property type="term" value="F:quinone binding"/>
    <property type="evidence" value="ECO:0007669"/>
    <property type="project" value="TreeGrafter"/>
</dbReference>
<dbReference type="PRINTS" id="PR00081">
    <property type="entry name" value="GDHRDH"/>
</dbReference>
<organism evidence="4 5">
    <name type="scientific">Sinorhizobium saheli</name>
    <dbReference type="NCBI Taxonomy" id="36856"/>
    <lineage>
        <taxon>Bacteria</taxon>
        <taxon>Pseudomonadati</taxon>
        <taxon>Pseudomonadota</taxon>
        <taxon>Alphaproteobacteria</taxon>
        <taxon>Hyphomicrobiales</taxon>
        <taxon>Rhizobiaceae</taxon>
        <taxon>Sinorhizobium/Ensifer group</taxon>
        <taxon>Sinorhizobium</taxon>
    </lineage>
</organism>
<comment type="similarity">
    <text evidence="1">Belongs to the short-chain dehydrogenases/reductases (SDR) family.</text>
</comment>
<dbReference type="GO" id="GO:0016616">
    <property type="term" value="F:oxidoreductase activity, acting on the CH-OH group of donors, NAD or NADP as acceptor"/>
    <property type="evidence" value="ECO:0007669"/>
    <property type="project" value="TreeGrafter"/>
</dbReference>
<dbReference type="Proteomes" id="UP000078507">
    <property type="component" value="Unassembled WGS sequence"/>
</dbReference>
<dbReference type="FunFam" id="3.40.50.720:FF:000084">
    <property type="entry name" value="Short-chain dehydrogenase reductase"/>
    <property type="match status" value="1"/>
</dbReference>
<keyword evidence="2" id="KW-0560">Oxidoreductase</keyword>
<dbReference type="CDD" id="cd05233">
    <property type="entry name" value="SDR_c"/>
    <property type="match status" value="1"/>
</dbReference>
<dbReference type="Pfam" id="PF13561">
    <property type="entry name" value="adh_short_C2"/>
    <property type="match status" value="1"/>
</dbReference>
<dbReference type="InterPro" id="IPR057326">
    <property type="entry name" value="KR_dom"/>
</dbReference>
<dbReference type="PANTHER" id="PTHR42760">
    <property type="entry name" value="SHORT-CHAIN DEHYDROGENASES/REDUCTASES FAMILY MEMBER"/>
    <property type="match status" value="1"/>
</dbReference>
<dbReference type="InterPro" id="IPR020904">
    <property type="entry name" value="Sc_DH/Rdtase_CS"/>
</dbReference>
<evidence type="ECO:0000259" key="3">
    <source>
        <dbReference type="SMART" id="SM00822"/>
    </source>
</evidence>
<dbReference type="SMART" id="SM00822">
    <property type="entry name" value="PKS_KR"/>
    <property type="match status" value="1"/>
</dbReference>
<dbReference type="InterPro" id="IPR002347">
    <property type="entry name" value="SDR_fam"/>
</dbReference>
<dbReference type="PROSITE" id="PS00061">
    <property type="entry name" value="ADH_SHORT"/>
    <property type="match status" value="1"/>
</dbReference>
<evidence type="ECO:0000313" key="4">
    <source>
        <dbReference type="EMBL" id="OAP38113.1"/>
    </source>
</evidence>
<dbReference type="Gene3D" id="3.40.50.720">
    <property type="entry name" value="NAD(P)-binding Rossmann-like Domain"/>
    <property type="match status" value="1"/>
</dbReference>
<dbReference type="PRINTS" id="PR00080">
    <property type="entry name" value="SDRFAMILY"/>
</dbReference>